<proteinExistence type="predicted"/>
<accession>A0A2G4T785</accession>
<evidence type="ECO:0000313" key="2">
    <source>
        <dbReference type="EMBL" id="PHZ16851.1"/>
    </source>
</evidence>
<evidence type="ECO:0000256" key="1">
    <source>
        <dbReference type="SAM" id="Phobius"/>
    </source>
</evidence>
<dbReference type="RefSeq" id="XP_023470559.1">
    <property type="nucleotide sequence ID" value="XM_023605735.1"/>
</dbReference>
<keyword evidence="1" id="KW-0812">Transmembrane</keyword>
<keyword evidence="3" id="KW-1185">Reference proteome</keyword>
<feature type="transmembrane region" description="Helical" evidence="1">
    <location>
        <begin position="37"/>
        <end position="56"/>
    </location>
</feature>
<dbReference type="Proteomes" id="UP000242254">
    <property type="component" value="Unassembled WGS sequence"/>
</dbReference>
<protein>
    <submittedName>
        <fullName evidence="2">Uncharacterized protein</fullName>
    </submittedName>
</protein>
<name>A0A2G4T785_RHIZD</name>
<evidence type="ECO:0000313" key="3">
    <source>
        <dbReference type="Proteomes" id="UP000242254"/>
    </source>
</evidence>
<gene>
    <name evidence="2" type="ORF">RHIMIDRAFT_146</name>
</gene>
<dbReference type="AlphaFoldDB" id="A0A2G4T785"/>
<keyword evidence="1" id="KW-0472">Membrane</keyword>
<keyword evidence="1" id="KW-1133">Transmembrane helix</keyword>
<organism evidence="2 3">
    <name type="scientific">Rhizopus microsporus ATCC 52813</name>
    <dbReference type="NCBI Taxonomy" id="1340429"/>
    <lineage>
        <taxon>Eukaryota</taxon>
        <taxon>Fungi</taxon>
        <taxon>Fungi incertae sedis</taxon>
        <taxon>Mucoromycota</taxon>
        <taxon>Mucoromycotina</taxon>
        <taxon>Mucoromycetes</taxon>
        <taxon>Mucorales</taxon>
        <taxon>Mucorineae</taxon>
        <taxon>Rhizopodaceae</taxon>
        <taxon>Rhizopus</taxon>
    </lineage>
</organism>
<dbReference type="EMBL" id="KZ303842">
    <property type="protein sequence ID" value="PHZ16851.1"/>
    <property type="molecule type" value="Genomic_DNA"/>
</dbReference>
<sequence>MGKAALSKDEAFNMEICDECLYTSDLLTEETTKKQLFFFYIIFISWLFTLYSLGLLSNSLRIFDK</sequence>
<reference evidence="2 3" key="1">
    <citation type="journal article" date="2016" name="Proc. Natl. Acad. Sci. U.S.A.">
        <title>Lipid metabolic changes in an early divergent fungus govern the establishment of a mutualistic symbiosis with endobacteria.</title>
        <authorList>
            <person name="Lastovetsky O.A."/>
            <person name="Gaspar M.L."/>
            <person name="Mondo S.J."/>
            <person name="LaButti K.M."/>
            <person name="Sandor L."/>
            <person name="Grigoriev I.V."/>
            <person name="Henry S.A."/>
            <person name="Pawlowska T.E."/>
        </authorList>
    </citation>
    <scope>NUCLEOTIDE SEQUENCE [LARGE SCALE GENOMIC DNA]</scope>
    <source>
        <strain evidence="2 3">ATCC 52813</strain>
    </source>
</reference>
<dbReference type="GeneID" id="35436725"/>